<dbReference type="Pfam" id="PF12833">
    <property type="entry name" value="HTH_18"/>
    <property type="match status" value="1"/>
</dbReference>
<dbReference type="SUPFAM" id="SSF52317">
    <property type="entry name" value="Class I glutamine amidotransferase-like"/>
    <property type="match status" value="1"/>
</dbReference>
<dbReference type="RefSeq" id="WP_094410017.1">
    <property type="nucleotide sequence ID" value="NZ_BMJZ01000005.1"/>
</dbReference>
<proteinExistence type="predicted"/>
<keyword evidence="7" id="KW-1185">Reference proteome</keyword>
<dbReference type="EMBL" id="NOXS01000034">
    <property type="protein sequence ID" value="OYQ17362.1"/>
    <property type="molecule type" value="Genomic_DNA"/>
</dbReference>
<keyword evidence="3" id="KW-0804">Transcription</keyword>
<dbReference type="InterPro" id="IPR018062">
    <property type="entry name" value="HTH_AraC-typ_CS"/>
</dbReference>
<dbReference type="InterPro" id="IPR009057">
    <property type="entry name" value="Homeodomain-like_sf"/>
</dbReference>
<reference evidence="6 7" key="1">
    <citation type="submission" date="2017-07" db="EMBL/GenBank/DDBJ databases">
        <title>Elstera cyanobacteriorum sp. nov., a novel bacterium isolated from cyanobacterial aggregates in a eutrophic lake.</title>
        <authorList>
            <person name="Cai H."/>
        </authorList>
    </citation>
    <scope>NUCLEOTIDE SEQUENCE [LARGE SCALE GENOMIC DNA]</scope>
    <source>
        <strain evidence="6 7">TH019</strain>
    </source>
</reference>
<dbReference type="Proteomes" id="UP000216361">
    <property type="component" value="Unassembled WGS sequence"/>
</dbReference>
<evidence type="ECO:0000256" key="3">
    <source>
        <dbReference type="ARBA" id="ARBA00023163"/>
    </source>
</evidence>
<evidence type="ECO:0000256" key="1">
    <source>
        <dbReference type="ARBA" id="ARBA00023015"/>
    </source>
</evidence>
<dbReference type="NCBIfam" id="NF006902">
    <property type="entry name" value="PRK09393.1"/>
    <property type="match status" value="1"/>
</dbReference>
<dbReference type="GO" id="GO:0003700">
    <property type="term" value="F:DNA-binding transcription factor activity"/>
    <property type="evidence" value="ECO:0007669"/>
    <property type="project" value="InterPro"/>
</dbReference>
<dbReference type="AlphaFoldDB" id="A0A255XKE1"/>
<dbReference type="CDD" id="cd03137">
    <property type="entry name" value="GATase1_AraC_1"/>
    <property type="match status" value="1"/>
</dbReference>
<name>A0A255XKE1_9PROT</name>
<comment type="caution">
    <text evidence="6">The sequence shown here is derived from an EMBL/GenBank/DDBJ whole genome shotgun (WGS) entry which is preliminary data.</text>
</comment>
<sequence>MPKAETPPLPNSTVVALAYDGLCLFEFGVVAEVFGLARPEITRPDWYSFKIAAVDPLPLRAQGGLLRIEADGGLELLETAGTILVPGWRGVTGNVPDALCAALQAAAARGARVLSICSGLVVLAEAGLLAGRRATTHWRYLDAVRQRFPWLTLDPNVLYVDEGPVLTSAGSAAGIDLCLHLVRRDFGAEIANLVARRLVVAPHRDGGQAQFIDRPIPNRAGTLFAALFERVQEDLTAEWPIDRLASLAGMSRRTFLRRFQAATGQTPADWLLGLRLQTVRDLLETSDLSVEDVAARAGFGSAATLRHHFRHKLDMTPQAYRQRFTRAAPATAKTLPRREDRSIVGHRNKMS</sequence>
<evidence type="ECO:0000313" key="7">
    <source>
        <dbReference type="Proteomes" id="UP000216361"/>
    </source>
</evidence>
<dbReference type="Gene3D" id="1.10.10.60">
    <property type="entry name" value="Homeodomain-like"/>
    <property type="match status" value="1"/>
</dbReference>
<dbReference type="PROSITE" id="PS01124">
    <property type="entry name" value="HTH_ARAC_FAMILY_2"/>
    <property type="match status" value="1"/>
</dbReference>
<dbReference type="PANTHER" id="PTHR43130">
    <property type="entry name" value="ARAC-FAMILY TRANSCRIPTIONAL REGULATOR"/>
    <property type="match status" value="1"/>
</dbReference>
<dbReference type="Gene3D" id="3.40.50.880">
    <property type="match status" value="1"/>
</dbReference>
<organism evidence="6 7">
    <name type="scientific">Elstera cyanobacteriorum</name>
    <dbReference type="NCBI Taxonomy" id="2022747"/>
    <lineage>
        <taxon>Bacteria</taxon>
        <taxon>Pseudomonadati</taxon>
        <taxon>Pseudomonadota</taxon>
        <taxon>Alphaproteobacteria</taxon>
        <taxon>Rhodospirillales</taxon>
        <taxon>Rhodospirillaceae</taxon>
        <taxon>Elstera</taxon>
    </lineage>
</organism>
<gene>
    <name evidence="6" type="ORF">CHR90_15475</name>
</gene>
<dbReference type="InterPro" id="IPR029062">
    <property type="entry name" value="Class_I_gatase-like"/>
</dbReference>
<dbReference type="Pfam" id="PF01965">
    <property type="entry name" value="DJ-1_PfpI"/>
    <property type="match status" value="1"/>
</dbReference>
<evidence type="ECO:0000259" key="5">
    <source>
        <dbReference type="PROSITE" id="PS01124"/>
    </source>
</evidence>
<dbReference type="InterPro" id="IPR052158">
    <property type="entry name" value="INH-QAR"/>
</dbReference>
<dbReference type="SUPFAM" id="SSF46689">
    <property type="entry name" value="Homeodomain-like"/>
    <property type="match status" value="2"/>
</dbReference>
<keyword evidence="2" id="KW-0238">DNA-binding</keyword>
<dbReference type="OrthoDB" id="9793422at2"/>
<accession>A0A255XKE1</accession>
<feature type="domain" description="HTH araC/xylS-type" evidence="5">
    <location>
        <begin position="225"/>
        <end position="323"/>
    </location>
</feature>
<keyword evidence="1" id="KW-0805">Transcription regulation</keyword>
<evidence type="ECO:0000256" key="2">
    <source>
        <dbReference type="ARBA" id="ARBA00023125"/>
    </source>
</evidence>
<dbReference type="InterPro" id="IPR018060">
    <property type="entry name" value="HTH_AraC"/>
</dbReference>
<evidence type="ECO:0000256" key="4">
    <source>
        <dbReference type="SAM" id="MobiDB-lite"/>
    </source>
</evidence>
<feature type="region of interest" description="Disordered" evidence="4">
    <location>
        <begin position="328"/>
        <end position="351"/>
    </location>
</feature>
<evidence type="ECO:0000313" key="6">
    <source>
        <dbReference type="EMBL" id="OYQ17362.1"/>
    </source>
</evidence>
<dbReference type="InterPro" id="IPR002818">
    <property type="entry name" value="DJ-1/PfpI"/>
</dbReference>
<dbReference type="PROSITE" id="PS00041">
    <property type="entry name" value="HTH_ARAC_FAMILY_1"/>
    <property type="match status" value="1"/>
</dbReference>
<dbReference type="PANTHER" id="PTHR43130:SF3">
    <property type="entry name" value="HTH-TYPE TRANSCRIPTIONAL REGULATOR RV1931C"/>
    <property type="match status" value="1"/>
</dbReference>
<dbReference type="SMART" id="SM00342">
    <property type="entry name" value="HTH_ARAC"/>
    <property type="match status" value="1"/>
</dbReference>
<dbReference type="GO" id="GO:0043565">
    <property type="term" value="F:sequence-specific DNA binding"/>
    <property type="evidence" value="ECO:0007669"/>
    <property type="project" value="InterPro"/>
</dbReference>
<protein>
    <submittedName>
        <fullName evidence="6">Transcriptional regulator FtrA</fullName>
    </submittedName>
</protein>